<evidence type="ECO:0000313" key="19">
    <source>
        <dbReference type="EMBL" id="CAG9807126.1"/>
    </source>
</evidence>
<feature type="domain" description="Disintegrin" evidence="17">
    <location>
        <begin position="499"/>
        <end position="590"/>
    </location>
</feature>
<evidence type="ECO:0000256" key="3">
    <source>
        <dbReference type="ARBA" id="ARBA00022670"/>
    </source>
</evidence>
<dbReference type="SUPFAM" id="SSF55486">
    <property type="entry name" value="Metalloproteases ('zincins'), catalytic domain"/>
    <property type="match status" value="1"/>
</dbReference>
<evidence type="ECO:0000259" key="17">
    <source>
        <dbReference type="PROSITE" id="PS50214"/>
    </source>
</evidence>
<dbReference type="Pfam" id="PF00200">
    <property type="entry name" value="Disintegrin"/>
    <property type="match status" value="1"/>
</dbReference>
<dbReference type="InterPro" id="IPR001762">
    <property type="entry name" value="Disintegrin_dom"/>
</dbReference>
<keyword evidence="12" id="KW-1015">Disulfide bond</keyword>
<accession>A0A9N9S1G1</accession>
<feature type="domain" description="Peptidase M12B" evidence="18">
    <location>
        <begin position="242"/>
        <end position="498"/>
    </location>
</feature>
<dbReference type="FunFam" id="4.10.70.10:FF:000003">
    <property type="entry name" value="Disintegrin and metalloproteinase domain-containing protein 17"/>
    <property type="match status" value="1"/>
</dbReference>
<reference evidence="19" key="2">
    <citation type="submission" date="2022-10" db="EMBL/GenBank/DDBJ databases">
        <authorList>
            <consortium name="ENA_rothamsted_submissions"/>
            <consortium name="culmorum"/>
            <person name="King R."/>
        </authorList>
    </citation>
    <scope>NUCLEOTIDE SEQUENCE</scope>
</reference>
<dbReference type="InterPro" id="IPR036436">
    <property type="entry name" value="Disintegrin_dom_sf"/>
</dbReference>
<gene>
    <name evidence="19" type="ORF">CHIRRI_LOCUS9975</name>
</gene>
<dbReference type="Pfam" id="PF13574">
    <property type="entry name" value="Reprolysin_2"/>
    <property type="match status" value="1"/>
</dbReference>
<dbReference type="InterPro" id="IPR032029">
    <property type="entry name" value="ADAM17_MPD"/>
</dbReference>
<dbReference type="Proteomes" id="UP001153620">
    <property type="component" value="Chromosome 3"/>
</dbReference>
<dbReference type="PANTHER" id="PTHR45702">
    <property type="entry name" value="ADAM10/ADAM17 METALLOPEPTIDASE FAMILY MEMBER"/>
    <property type="match status" value="1"/>
</dbReference>
<dbReference type="SUPFAM" id="SSF57552">
    <property type="entry name" value="Blood coagulation inhibitor (disintegrin)"/>
    <property type="match status" value="1"/>
</dbReference>
<dbReference type="PROSITE" id="PS50215">
    <property type="entry name" value="ADAM_MEPRO"/>
    <property type="match status" value="1"/>
</dbReference>
<evidence type="ECO:0000256" key="4">
    <source>
        <dbReference type="ARBA" id="ARBA00022692"/>
    </source>
</evidence>
<dbReference type="EMBL" id="OU895879">
    <property type="protein sequence ID" value="CAG9807126.1"/>
    <property type="molecule type" value="Genomic_DNA"/>
</dbReference>
<evidence type="ECO:0000256" key="2">
    <source>
        <dbReference type="ARBA" id="ARBA00004479"/>
    </source>
</evidence>
<feature type="transmembrane region" description="Helical" evidence="15">
    <location>
        <begin position="694"/>
        <end position="716"/>
    </location>
</feature>
<dbReference type="InterPro" id="IPR051489">
    <property type="entry name" value="ADAM_Metalloproteinase"/>
</dbReference>
<keyword evidence="5 13" id="KW-0479">Metal-binding</keyword>
<dbReference type="GO" id="GO:0007219">
    <property type="term" value="P:Notch signaling pathway"/>
    <property type="evidence" value="ECO:0007669"/>
    <property type="project" value="TreeGrafter"/>
</dbReference>
<evidence type="ECO:0000256" key="12">
    <source>
        <dbReference type="ARBA" id="ARBA00023157"/>
    </source>
</evidence>
<comment type="subcellular location">
    <subcellularLocation>
        <location evidence="2">Membrane</location>
        <topology evidence="2">Single-pass type I membrane protein</topology>
    </subcellularLocation>
</comment>
<evidence type="ECO:0000256" key="10">
    <source>
        <dbReference type="ARBA" id="ARBA00023049"/>
    </source>
</evidence>
<dbReference type="OrthoDB" id="2131567at2759"/>
<comment type="caution">
    <text evidence="13">Lacks conserved residue(s) required for the propagation of feature annotation.</text>
</comment>
<keyword evidence="7" id="KW-0378">Hydrolase</keyword>
<dbReference type="GO" id="GO:0046872">
    <property type="term" value="F:metal ion binding"/>
    <property type="evidence" value="ECO:0007669"/>
    <property type="project" value="UniProtKB-KW"/>
</dbReference>
<dbReference type="CDD" id="cd04270">
    <property type="entry name" value="ZnMc_TACE_like"/>
    <property type="match status" value="1"/>
</dbReference>
<keyword evidence="20" id="KW-1185">Reference proteome</keyword>
<dbReference type="Gene3D" id="3.40.390.10">
    <property type="entry name" value="Collagenase (Catalytic Domain)"/>
    <property type="match status" value="1"/>
</dbReference>
<feature type="signal peptide" evidence="16">
    <location>
        <begin position="1"/>
        <end position="20"/>
    </location>
</feature>
<reference evidence="19" key="1">
    <citation type="submission" date="2022-01" db="EMBL/GenBank/DDBJ databases">
        <authorList>
            <person name="King R."/>
        </authorList>
    </citation>
    <scope>NUCLEOTIDE SEQUENCE</scope>
</reference>
<feature type="chain" id="PRO_5040158534" description="ADAM 17-like protease" evidence="16">
    <location>
        <begin position="21"/>
        <end position="761"/>
    </location>
</feature>
<protein>
    <recommendedName>
        <fullName evidence="21">ADAM 17-like protease</fullName>
    </recommendedName>
</protein>
<dbReference type="FunFam" id="3.40.390.10:FF:000017">
    <property type="entry name" value="Disintegrin and metalloproteinase domain-containing protein 17"/>
    <property type="match status" value="1"/>
</dbReference>
<dbReference type="GO" id="GO:0005886">
    <property type="term" value="C:plasma membrane"/>
    <property type="evidence" value="ECO:0007669"/>
    <property type="project" value="TreeGrafter"/>
</dbReference>
<dbReference type="SMART" id="SM00050">
    <property type="entry name" value="DISIN"/>
    <property type="match status" value="1"/>
</dbReference>
<name>A0A9N9S1G1_9DIPT</name>
<evidence type="ECO:0000256" key="1">
    <source>
        <dbReference type="ARBA" id="ARBA00001947"/>
    </source>
</evidence>
<dbReference type="PROSITE" id="PS50214">
    <property type="entry name" value="DISINTEGRIN_2"/>
    <property type="match status" value="1"/>
</dbReference>
<dbReference type="GO" id="GO:0004222">
    <property type="term" value="F:metalloendopeptidase activity"/>
    <property type="evidence" value="ECO:0007669"/>
    <property type="project" value="InterPro"/>
</dbReference>
<dbReference type="GO" id="GO:0006509">
    <property type="term" value="P:membrane protein ectodomain proteolysis"/>
    <property type="evidence" value="ECO:0007669"/>
    <property type="project" value="TreeGrafter"/>
</dbReference>
<evidence type="ECO:0000256" key="8">
    <source>
        <dbReference type="ARBA" id="ARBA00022833"/>
    </source>
</evidence>
<evidence type="ECO:0000259" key="18">
    <source>
        <dbReference type="PROSITE" id="PS50215"/>
    </source>
</evidence>
<dbReference type="Gene3D" id="4.10.70.30">
    <property type="match status" value="1"/>
</dbReference>
<keyword evidence="10" id="KW-0482">Metalloprotease</keyword>
<dbReference type="Gene3D" id="4.10.70.10">
    <property type="entry name" value="Disintegrin domain"/>
    <property type="match status" value="1"/>
</dbReference>
<evidence type="ECO:0000256" key="5">
    <source>
        <dbReference type="ARBA" id="ARBA00022723"/>
    </source>
</evidence>
<evidence type="ECO:0000256" key="9">
    <source>
        <dbReference type="ARBA" id="ARBA00022989"/>
    </source>
</evidence>
<organism evidence="19 20">
    <name type="scientific">Chironomus riparius</name>
    <dbReference type="NCBI Taxonomy" id="315576"/>
    <lineage>
        <taxon>Eukaryota</taxon>
        <taxon>Metazoa</taxon>
        <taxon>Ecdysozoa</taxon>
        <taxon>Arthropoda</taxon>
        <taxon>Hexapoda</taxon>
        <taxon>Insecta</taxon>
        <taxon>Pterygota</taxon>
        <taxon>Neoptera</taxon>
        <taxon>Endopterygota</taxon>
        <taxon>Diptera</taxon>
        <taxon>Nematocera</taxon>
        <taxon>Chironomoidea</taxon>
        <taxon>Chironomidae</taxon>
        <taxon>Chironominae</taxon>
        <taxon>Chironomus</taxon>
    </lineage>
</organism>
<evidence type="ECO:0000256" key="11">
    <source>
        <dbReference type="ARBA" id="ARBA00023136"/>
    </source>
</evidence>
<proteinExistence type="predicted"/>
<keyword evidence="9 15" id="KW-1133">Transmembrane helix</keyword>
<evidence type="ECO:0000256" key="7">
    <source>
        <dbReference type="ARBA" id="ARBA00022801"/>
    </source>
</evidence>
<dbReference type="Pfam" id="PF16698">
    <property type="entry name" value="ADAM17_MPD"/>
    <property type="match status" value="1"/>
</dbReference>
<keyword evidence="3" id="KW-0645">Protease</keyword>
<keyword evidence="4 15" id="KW-0812">Transmembrane</keyword>
<dbReference type="AlphaFoldDB" id="A0A9N9S1G1"/>
<feature type="binding site" evidence="13">
    <location>
        <position position="434"/>
    </location>
    <ligand>
        <name>Zn(2+)</name>
        <dbReference type="ChEBI" id="CHEBI:29105"/>
        <note>catalytic</note>
    </ligand>
</feature>
<evidence type="ECO:0000256" key="13">
    <source>
        <dbReference type="PROSITE-ProRule" id="PRU00276"/>
    </source>
</evidence>
<feature type="region of interest" description="Disordered" evidence="14">
    <location>
        <begin position="198"/>
        <end position="234"/>
    </location>
</feature>
<feature type="active site" evidence="13">
    <location>
        <position position="431"/>
    </location>
</feature>
<comment type="cofactor">
    <cofactor evidence="1">
        <name>Zn(2+)</name>
        <dbReference type="ChEBI" id="CHEBI:29105"/>
    </cofactor>
</comment>
<evidence type="ECO:0000256" key="6">
    <source>
        <dbReference type="ARBA" id="ARBA00022729"/>
    </source>
</evidence>
<evidence type="ECO:0000256" key="16">
    <source>
        <dbReference type="SAM" id="SignalP"/>
    </source>
</evidence>
<feature type="binding site" evidence="13">
    <location>
        <position position="440"/>
    </location>
    <ligand>
        <name>Zn(2+)</name>
        <dbReference type="ChEBI" id="CHEBI:29105"/>
        <note>catalytic</note>
    </ligand>
</feature>
<evidence type="ECO:0000256" key="14">
    <source>
        <dbReference type="SAM" id="MobiDB-lite"/>
    </source>
</evidence>
<feature type="binding site" evidence="13">
    <location>
        <position position="430"/>
    </location>
    <ligand>
        <name>Zn(2+)</name>
        <dbReference type="ChEBI" id="CHEBI:29105"/>
        <note>catalytic</note>
    </ligand>
</feature>
<dbReference type="PANTHER" id="PTHR45702:SF6">
    <property type="entry name" value="DISINTEGRIN AND METALLOPROTEINASE DOMAIN-CONTAINING PROTEIN 17"/>
    <property type="match status" value="1"/>
</dbReference>
<dbReference type="CDD" id="cd14246">
    <property type="entry name" value="ADAM17_MPD"/>
    <property type="match status" value="1"/>
</dbReference>
<feature type="compositionally biased region" description="Acidic residues" evidence="14">
    <location>
        <begin position="198"/>
        <end position="212"/>
    </location>
</feature>
<keyword evidence="8 13" id="KW-0862">Zinc</keyword>
<keyword evidence="11 15" id="KW-0472">Membrane</keyword>
<dbReference type="InterPro" id="IPR034025">
    <property type="entry name" value="ADAM10_ADAM17"/>
</dbReference>
<sequence length="761" mass="86752">MAKIFSVLFLVLSILFEAQTQLNKNLKYFETLHVDEISHKVVKRGLKHSINLHNKIREVEFETLGRKFKLILHPHRDVLHHNFRAYTVNSDGNETVVHLDQDSFFRGRVFGESASHVSAHIDDSNVLTATIILPDETYHIEPSWRHMEKPLPESSDKHMVAYKASDVKLSWENHEHGTGEEHFTPGKCGYIKEGAELETDDDDDEDFEEPEVEAYGSTDEPKHKTKRSKRQADQYEYTPTKTRCPLLLVADYRFFQEMGSSNTKTTISYLISLIDRVHKIYNDTIWQDRDADGFRGMGFVIKKILVHSEPTKVRGGEAHYNMIREKWDVRNLLEVFSREYSHKDFCLAHLFTDLKFEGGILGLAYVGSPRRNSVGGICTPDPKVMQQNLNLLTEYFKNGYTLYLNSGLSSSRNHYGQRVITREADLVTAHEFGHNWGSEHDPDIPECSPSASQGGSFLMYTYSVSGYDVNNKKFSPCSLRSIRKVLQAKSGRCFSEPEESFCGNLRVEGDEQCDAGLLGTEDNDQCCDKNCKLRKNQGAVCSDKNSPCCQNCQFMPAGVKCREAAYATCEQEARCTGNSADCPKSPPMSDGTICQERGQCRSGKCVPYCETQGLQSCMCDVIADACKRCCRMSINETCFAVEPPDILPDGTPCIQGFCNKGVCEKTIQDVVERFWDIIEEININKVLRFLRDNIVMAVVTVTTIFWIPTSCLISYFDRRARHAELKEYNWKQQLDLIHPSDRRRVIHIRVPRQKITVATRM</sequence>
<evidence type="ECO:0000256" key="15">
    <source>
        <dbReference type="SAM" id="Phobius"/>
    </source>
</evidence>
<evidence type="ECO:0008006" key="21">
    <source>
        <dbReference type="Google" id="ProtNLM"/>
    </source>
</evidence>
<evidence type="ECO:0000313" key="20">
    <source>
        <dbReference type="Proteomes" id="UP001153620"/>
    </source>
</evidence>
<dbReference type="InterPro" id="IPR001590">
    <property type="entry name" value="Peptidase_M12B"/>
</dbReference>
<keyword evidence="6 16" id="KW-0732">Signal</keyword>
<dbReference type="InterPro" id="IPR024079">
    <property type="entry name" value="MetalloPept_cat_dom_sf"/>
</dbReference>